<protein>
    <submittedName>
        <fullName evidence="1">Uncharacterized protein</fullName>
    </submittedName>
</protein>
<keyword evidence="2" id="KW-1185">Reference proteome</keyword>
<sequence length="153" mass="16458">MVLRLTRRLGTARRIDLGYGVTVSHRAFTYADLREAEATALRLARQSLPEALAFEAECLDDEDLGPEHEEALRGQAARHLVKLILLRFGTGWTGVETEAGAPAPLDAASIEAFLDLFPGIASALHAALLQPWVDLEQEGNASAPLPDTAMAEG</sequence>
<dbReference type="OrthoDB" id="7848268at2"/>
<evidence type="ECO:0000313" key="2">
    <source>
        <dbReference type="Proteomes" id="UP000199093"/>
    </source>
</evidence>
<organism evidence="1 2">
    <name type="scientific">Salipiger marinus</name>
    <dbReference type="NCBI Taxonomy" id="555512"/>
    <lineage>
        <taxon>Bacteria</taxon>
        <taxon>Pseudomonadati</taxon>
        <taxon>Pseudomonadota</taxon>
        <taxon>Alphaproteobacteria</taxon>
        <taxon>Rhodobacterales</taxon>
        <taxon>Roseobacteraceae</taxon>
        <taxon>Salipiger</taxon>
    </lineage>
</organism>
<dbReference type="Proteomes" id="UP000199093">
    <property type="component" value="Unassembled WGS sequence"/>
</dbReference>
<dbReference type="EMBL" id="FNEJ01000079">
    <property type="protein sequence ID" value="SDJ62694.1"/>
    <property type="molecule type" value="Genomic_DNA"/>
</dbReference>
<accession>A0A1G8V9W5</accession>
<name>A0A1G8V9W5_9RHOB</name>
<evidence type="ECO:0000313" key="1">
    <source>
        <dbReference type="EMBL" id="SDJ62694.1"/>
    </source>
</evidence>
<proteinExistence type="predicted"/>
<reference evidence="1 2" key="1">
    <citation type="submission" date="2016-10" db="EMBL/GenBank/DDBJ databases">
        <authorList>
            <person name="de Groot N.N."/>
        </authorList>
    </citation>
    <scope>NUCLEOTIDE SEQUENCE [LARGE SCALE GENOMIC DNA]</scope>
    <source>
        <strain evidence="1 2">DSM 26424</strain>
    </source>
</reference>
<dbReference type="RefSeq" id="WP_089852594.1">
    <property type="nucleotide sequence ID" value="NZ_FNEJ01000079.1"/>
</dbReference>
<dbReference type="STRING" id="555512.SAMN04487993_10793"/>
<gene>
    <name evidence="1" type="ORF">SAMN04487993_10793</name>
</gene>
<dbReference type="AlphaFoldDB" id="A0A1G8V9W5"/>